<dbReference type="InterPro" id="IPR016032">
    <property type="entry name" value="Sig_transdc_resp-reg_C-effctor"/>
</dbReference>
<evidence type="ECO:0000313" key="10">
    <source>
        <dbReference type="EMBL" id="MBP1993562.1"/>
    </source>
</evidence>
<evidence type="ECO:0000313" key="11">
    <source>
        <dbReference type="Proteomes" id="UP001519287"/>
    </source>
</evidence>
<dbReference type="Gene3D" id="3.40.50.2300">
    <property type="match status" value="1"/>
</dbReference>
<dbReference type="Pfam" id="PF00486">
    <property type="entry name" value="Trans_reg_C"/>
    <property type="match status" value="1"/>
</dbReference>
<dbReference type="SUPFAM" id="SSF52172">
    <property type="entry name" value="CheY-like"/>
    <property type="match status" value="1"/>
</dbReference>
<gene>
    <name evidence="10" type="ORF">J2Z66_005184</name>
</gene>
<dbReference type="InterPro" id="IPR001789">
    <property type="entry name" value="Sig_transdc_resp-reg_receiver"/>
</dbReference>
<feature type="domain" description="OmpR/PhoB-type" evidence="9">
    <location>
        <begin position="148"/>
        <end position="247"/>
    </location>
</feature>
<organism evidence="10 11">
    <name type="scientific">Paenibacillus eucommiae</name>
    <dbReference type="NCBI Taxonomy" id="1355755"/>
    <lineage>
        <taxon>Bacteria</taxon>
        <taxon>Bacillati</taxon>
        <taxon>Bacillota</taxon>
        <taxon>Bacilli</taxon>
        <taxon>Bacillales</taxon>
        <taxon>Paenibacillaceae</taxon>
        <taxon>Paenibacillus</taxon>
    </lineage>
</organism>
<dbReference type="SUPFAM" id="SSF46894">
    <property type="entry name" value="C-terminal effector domain of the bipartite response regulators"/>
    <property type="match status" value="1"/>
</dbReference>
<reference evidence="10 11" key="1">
    <citation type="submission" date="2021-03" db="EMBL/GenBank/DDBJ databases">
        <title>Genomic Encyclopedia of Type Strains, Phase IV (KMG-IV): sequencing the most valuable type-strain genomes for metagenomic binning, comparative biology and taxonomic classification.</title>
        <authorList>
            <person name="Goeker M."/>
        </authorList>
    </citation>
    <scope>NUCLEOTIDE SEQUENCE [LARGE SCALE GENOMIC DNA]</scope>
    <source>
        <strain evidence="10 11">DSM 26048</strain>
    </source>
</reference>
<name>A0ABS4J149_9BACL</name>
<comment type="caution">
    <text evidence="10">The sequence shown here is derived from an EMBL/GenBank/DDBJ whole genome shotgun (WGS) entry which is preliminary data.</text>
</comment>
<dbReference type="Proteomes" id="UP001519287">
    <property type="component" value="Unassembled WGS sequence"/>
</dbReference>
<dbReference type="InterPro" id="IPR011006">
    <property type="entry name" value="CheY-like_superfamily"/>
</dbReference>
<keyword evidence="2" id="KW-0902">Two-component regulatory system</keyword>
<keyword evidence="11" id="KW-1185">Reference proteome</keyword>
<evidence type="ECO:0000256" key="7">
    <source>
        <dbReference type="PROSITE-ProRule" id="PRU01091"/>
    </source>
</evidence>
<evidence type="ECO:0000256" key="2">
    <source>
        <dbReference type="ARBA" id="ARBA00023012"/>
    </source>
</evidence>
<evidence type="ECO:0000259" key="9">
    <source>
        <dbReference type="PROSITE" id="PS51755"/>
    </source>
</evidence>
<evidence type="ECO:0000256" key="6">
    <source>
        <dbReference type="PROSITE-ProRule" id="PRU00169"/>
    </source>
</evidence>
<dbReference type="PROSITE" id="PS50110">
    <property type="entry name" value="RESPONSE_REGULATORY"/>
    <property type="match status" value="1"/>
</dbReference>
<dbReference type="Pfam" id="PF00072">
    <property type="entry name" value="Response_reg"/>
    <property type="match status" value="1"/>
</dbReference>
<dbReference type="PANTHER" id="PTHR48111">
    <property type="entry name" value="REGULATOR OF RPOS"/>
    <property type="match status" value="1"/>
</dbReference>
<keyword evidence="3" id="KW-0805">Transcription regulation</keyword>
<dbReference type="InterPro" id="IPR039420">
    <property type="entry name" value="WalR-like"/>
</dbReference>
<dbReference type="SMART" id="SM00862">
    <property type="entry name" value="Trans_reg_C"/>
    <property type="match status" value="1"/>
</dbReference>
<evidence type="ECO:0000256" key="1">
    <source>
        <dbReference type="ARBA" id="ARBA00022553"/>
    </source>
</evidence>
<protein>
    <submittedName>
        <fullName evidence="10">DNA-binding response OmpR family regulator</fullName>
    </submittedName>
</protein>
<keyword evidence="5" id="KW-0804">Transcription</keyword>
<evidence type="ECO:0000259" key="8">
    <source>
        <dbReference type="PROSITE" id="PS50110"/>
    </source>
</evidence>
<dbReference type="CDD" id="cd00383">
    <property type="entry name" value="trans_reg_C"/>
    <property type="match status" value="1"/>
</dbReference>
<dbReference type="EMBL" id="JAGGLB010000019">
    <property type="protein sequence ID" value="MBP1993562.1"/>
    <property type="molecule type" value="Genomic_DNA"/>
</dbReference>
<dbReference type="PANTHER" id="PTHR48111:SF1">
    <property type="entry name" value="TWO-COMPONENT RESPONSE REGULATOR ORR33"/>
    <property type="match status" value="1"/>
</dbReference>
<feature type="domain" description="Response regulatory" evidence="8">
    <location>
        <begin position="7"/>
        <end position="120"/>
    </location>
</feature>
<dbReference type="GO" id="GO:0003677">
    <property type="term" value="F:DNA binding"/>
    <property type="evidence" value="ECO:0007669"/>
    <property type="project" value="UniProtKB-KW"/>
</dbReference>
<dbReference type="Gene3D" id="6.10.250.690">
    <property type="match status" value="1"/>
</dbReference>
<dbReference type="InterPro" id="IPR036388">
    <property type="entry name" value="WH-like_DNA-bd_sf"/>
</dbReference>
<evidence type="ECO:0000256" key="3">
    <source>
        <dbReference type="ARBA" id="ARBA00023015"/>
    </source>
</evidence>
<keyword evidence="1 6" id="KW-0597">Phosphoprotein</keyword>
<feature type="modified residue" description="4-aspartylphosphate" evidence="6">
    <location>
        <position position="56"/>
    </location>
</feature>
<dbReference type="InterPro" id="IPR001867">
    <property type="entry name" value="OmpR/PhoB-type_DNA-bd"/>
</dbReference>
<dbReference type="CDD" id="cd17574">
    <property type="entry name" value="REC_OmpR"/>
    <property type="match status" value="1"/>
</dbReference>
<accession>A0ABS4J149</accession>
<sequence length="249" mass="27950">MKSMKSKIWIVEDELEIRHILLASLSGQGFIPSAFDSGPAILEAFESDQPNLVLLDVQLPDMDGFEICRRIRSFSNVPILFVSCLDDGTDIVQGLDLGGDDYITKPFDLNQLIARIKSNLRRAPLYIRDDRSHSSEYEAAAASSPGLPRKIRIGRLELDYNLQKASIDHVNLPLSQKEFQILSLLAFHSDQTFSANEIYSMIWGTDSLGETRTLKVHISHLRKKLEDSGQKAGTILNIRGLGYQYRASL</sequence>
<keyword evidence="4 7" id="KW-0238">DNA-binding</keyword>
<dbReference type="PROSITE" id="PS51755">
    <property type="entry name" value="OMPR_PHOB"/>
    <property type="match status" value="1"/>
</dbReference>
<dbReference type="Gene3D" id="1.10.10.10">
    <property type="entry name" value="Winged helix-like DNA-binding domain superfamily/Winged helix DNA-binding domain"/>
    <property type="match status" value="1"/>
</dbReference>
<evidence type="ECO:0000256" key="5">
    <source>
        <dbReference type="ARBA" id="ARBA00023163"/>
    </source>
</evidence>
<evidence type="ECO:0000256" key="4">
    <source>
        <dbReference type="ARBA" id="ARBA00023125"/>
    </source>
</evidence>
<dbReference type="SMART" id="SM00448">
    <property type="entry name" value="REC"/>
    <property type="match status" value="1"/>
</dbReference>
<proteinExistence type="predicted"/>
<feature type="DNA-binding region" description="OmpR/PhoB-type" evidence="7">
    <location>
        <begin position="148"/>
        <end position="247"/>
    </location>
</feature>